<organism evidence="2 3">
    <name type="scientific">Lysinibacillus macroides</name>
    <dbReference type="NCBI Taxonomy" id="33935"/>
    <lineage>
        <taxon>Bacteria</taxon>
        <taxon>Bacillati</taxon>
        <taxon>Bacillota</taxon>
        <taxon>Bacilli</taxon>
        <taxon>Bacillales</taxon>
        <taxon>Bacillaceae</taxon>
        <taxon>Lysinibacillus</taxon>
    </lineage>
</organism>
<dbReference type="Gene3D" id="1.20.1290.10">
    <property type="entry name" value="AhpD-like"/>
    <property type="match status" value="2"/>
</dbReference>
<name>A0A0N0UXK9_9BACI</name>
<comment type="caution">
    <text evidence="2">The sequence shown here is derived from an EMBL/GenBank/DDBJ whole genome shotgun (WGS) entry which is preliminary data.</text>
</comment>
<protein>
    <submittedName>
        <fullName evidence="2">Carboxymuconolactone decarboxylase</fullName>
    </submittedName>
</protein>
<dbReference type="GO" id="GO:0051920">
    <property type="term" value="F:peroxiredoxin activity"/>
    <property type="evidence" value="ECO:0007669"/>
    <property type="project" value="InterPro"/>
</dbReference>
<proteinExistence type="predicted"/>
<evidence type="ECO:0000313" key="2">
    <source>
        <dbReference type="EMBL" id="KOY84154.1"/>
    </source>
</evidence>
<dbReference type="Proteomes" id="UP000037977">
    <property type="component" value="Unassembled WGS sequence"/>
</dbReference>
<dbReference type="InterPro" id="IPR029032">
    <property type="entry name" value="AhpD-like"/>
</dbReference>
<dbReference type="SUPFAM" id="SSF69118">
    <property type="entry name" value="AhpD-like"/>
    <property type="match status" value="2"/>
</dbReference>
<accession>A0A0N0UXK9</accession>
<dbReference type="Pfam" id="PF02627">
    <property type="entry name" value="CMD"/>
    <property type="match status" value="1"/>
</dbReference>
<feature type="domain" description="Carboxymuconolactone decarboxylase-like" evidence="1">
    <location>
        <begin position="29"/>
        <end position="98"/>
    </location>
</feature>
<evidence type="ECO:0000259" key="1">
    <source>
        <dbReference type="Pfam" id="PF02627"/>
    </source>
</evidence>
<sequence>MVTGLEYFKQVYDVVPGWVQKMHDYNPVMLDHYTALRGAAMAPGVLSVKEKDILLVGMNAARHYARSMLYHTKGAIDGGATLEELIEYLLVAFNYGGEKALQIGLQSFDYALELTNTNAEKISHDASAREIVHYYSSFAKGDKSKTYFEKLSALLVTKDENALKQHLLDGNCVSSQMKYILMTGIYTTVLKNAETDYWAQQAREVGVEEAELAELGYICLLTAGIPAWFEISDALIQK</sequence>
<dbReference type="OrthoDB" id="1683318at2"/>
<keyword evidence="3" id="KW-1185">Reference proteome</keyword>
<dbReference type="PATRIC" id="fig|33935.3.peg.3201"/>
<evidence type="ECO:0000313" key="3">
    <source>
        <dbReference type="Proteomes" id="UP000037977"/>
    </source>
</evidence>
<dbReference type="STRING" id="33935.ADM90_01735"/>
<dbReference type="AlphaFoldDB" id="A0A0N0UXK9"/>
<gene>
    <name evidence="2" type="ORF">ADM90_01735</name>
</gene>
<dbReference type="EMBL" id="LGCI01000002">
    <property type="protein sequence ID" value="KOY84154.1"/>
    <property type="molecule type" value="Genomic_DNA"/>
</dbReference>
<dbReference type="InterPro" id="IPR003779">
    <property type="entry name" value="CMD-like"/>
</dbReference>
<reference evidence="2 3" key="1">
    <citation type="submission" date="2015-07" db="EMBL/GenBank/DDBJ databases">
        <title>Genome sequencing project for genomic taxonomy and phylogenomics of Bacillus-like bacteria.</title>
        <authorList>
            <person name="Liu B."/>
            <person name="Wang J."/>
            <person name="Zhu Y."/>
            <person name="Liu G."/>
            <person name="Chen Q."/>
            <person name="Chen Z."/>
            <person name="Che J."/>
            <person name="Ge C."/>
            <person name="Shi H."/>
            <person name="Pan Z."/>
            <person name="Liu X."/>
        </authorList>
    </citation>
    <scope>NUCLEOTIDE SEQUENCE [LARGE SCALE GENOMIC DNA]</scope>
    <source>
        <strain evidence="2 3">DSM 54</strain>
    </source>
</reference>